<keyword evidence="3 6" id="KW-0658">Purine biosynthesis</keyword>
<dbReference type="HAMAP" id="MF_01930">
    <property type="entry name" value="PurN"/>
    <property type="match status" value="1"/>
</dbReference>
<dbReference type="InterPro" id="IPR036477">
    <property type="entry name" value="Formyl_transf_N_sf"/>
</dbReference>
<name>A0A0U1QMK2_9BACL</name>
<dbReference type="Gene3D" id="3.40.50.170">
    <property type="entry name" value="Formyl transferase, N-terminal domain"/>
    <property type="match status" value="1"/>
</dbReference>
<keyword evidence="2 6" id="KW-0808">Transferase</keyword>
<comment type="similarity">
    <text evidence="4 6">Belongs to the GART family.</text>
</comment>
<sequence length="189" mass="20564">MKHKIAIFASGHGTNFTAINDAVRSGQIPATIELVVCDQPNAAVIDRAARAGIDTLVVSRNDYPSKAAFEQVIADACRAHEVAYIFLAGYMRILGKVMLEAYPHRIINIHPSLLPSFTGLDAIGQAFNKGVKMTGITIHYVDEGMDTGPIIAQAAVPVKDDDTIDTLEARIHEIEHRLYPATIAKMLNE</sequence>
<gene>
    <name evidence="6" type="primary">purN</name>
    <name evidence="8" type="ORF">SINU_10270</name>
</gene>
<dbReference type="NCBIfam" id="TIGR00639">
    <property type="entry name" value="PurN"/>
    <property type="match status" value="1"/>
</dbReference>
<dbReference type="GO" id="GO:0005829">
    <property type="term" value="C:cytosol"/>
    <property type="evidence" value="ECO:0007669"/>
    <property type="project" value="TreeGrafter"/>
</dbReference>
<evidence type="ECO:0000259" key="7">
    <source>
        <dbReference type="Pfam" id="PF00551"/>
    </source>
</evidence>
<comment type="caution">
    <text evidence="8">The sequence shown here is derived from an EMBL/GenBank/DDBJ whole genome shotgun (WGS) entry which is preliminary data.</text>
</comment>
<dbReference type="AlphaFoldDB" id="A0A0U1QMK2"/>
<dbReference type="STRING" id="1069536.SINU_10270"/>
<feature type="binding site" evidence="6">
    <location>
        <begin position="13"/>
        <end position="15"/>
    </location>
    <ligand>
        <name>N(1)-(5-phospho-beta-D-ribosyl)glycinamide</name>
        <dbReference type="ChEBI" id="CHEBI:143788"/>
    </ligand>
</feature>
<protein>
    <recommendedName>
        <fullName evidence="6">Phosphoribosylglycinamide formyltransferase</fullName>
        <ecNumber evidence="6">2.1.2.2</ecNumber>
    </recommendedName>
    <alternativeName>
        <fullName evidence="6">5'-phosphoribosylglycinamide transformylase</fullName>
    </alternativeName>
    <alternativeName>
        <fullName evidence="6">GAR transformylase</fullName>
        <shortName evidence="6">GART</shortName>
    </alternativeName>
</protein>
<dbReference type="EMBL" id="AFVQ02000135">
    <property type="protein sequence ID" value="KLI02047.1"/>
    <property type="molecule type" value="Genomic_DNA"/>
</dbReference>
<dbReference type="CDD" id="cd08645">
    <property type="entry name" value="FMT_core_GART"/>
    <property type="match status" value="1"/>
</dbReference>
<evidence type="ECO:0000256" key="3">
    <source>
        <dbReference type="ARBA" id="ARBA00022755"/>
    </source>
</evidence>
<feature type="binding site" evidence="6">
    <location>
        <position position="66"/>
    </location>
    <ligand>
        <name>(6R)-10-formyltetrahydrofolate</name>
        <dbReference type="ChEBI" id="CHEBI:195366"/>
    </ligand>
</feature>
<dbReference type="GO" id="GO:0006189">
    <property type="term" value="P:'de novo' IMP biosynthetic process"/>
    <property type="evidence" value="ECO:0007669"/>
    <property type="project" value="UniProtKB-UniRule"/>
</dbReference>
<comment type="function">
    <text evidence="6">Catalyzes the transfer of a formyl group from 10-formyltetrahydrofolate to 5-phospho-ribosyl-glycinamide (GAR), producing 5-phospho-ribosyl-N-formylglycinamide (FGAR) and tetrahydrofolate.</text>
</comment>
<feature type="binding site" evidence="6">
    <location>
        <begin position="91"/>
        <end position="94"/>
    </location>
    <ligand>
        <name>(6R)-10-formyltetrahydrofolate</name>
        <dbReference type="ChEBI" id="CHEBI:195366"/>
    </ligand>
</feature>
<evidence type="ECO:0000256" key="5">
    <source>
        <dbReference type="ARBA" id="ARBA00047664"/>
    </source>
</evidence>
<dbReference type="SUPFAM" id="SSF53328">
    <property type="entry name" value="Formyltransferase"/>
    <property type="match status" value="1"/>
</dbReference>
<dbReference type="EC" id="2.1.2.2" evidence="6"/>
<evidence type="ECO:0000256" key="1">
    <source>
        <dbReference type="ARBA" id="ARBA00005054"/>
    </source>
</evidence>
<dbReference type="OrthoDB" id="9806170at2"/>
<evidence type="ECO:0000313" key="9">
    <source>
        <dbReference type="Proteomes" id="UP000035553"/>
    </source>
</evidence>
<evidence type="ECO:0000256" key="6">
    <source>
        <dbReference type="HAMAP-Rule" id="MF_01930"/>
    </source>
</evidence>
<dbReference type="PANTHER" id="PTHR43369:SF2">
    <property type="entry name" value="PHOSPHORIBOSYLGLYCINAMIDE FORMYLTRANSFERASE"/>
    <property type="match status" value="1"/>
</dbReference>
<dbReference type="InterPro" id="IPR001555">
    <property type="entry name" value="GART_AS"/>
</dbReference>
<dbReference type="Pfam" id="PF00551">
    <property type="entry name" value="Formyl_trans_N"/>
    <property type="match status" value="1"/>
</dbReference>
<feature type="active site" description="Proton donor" evidence="6">
    <location>
        <position position="110"/>
    </location>
</feature>
<accession>A0A0U1QMK2</accession>
<feature type="binding site" evidence="6">
    <location>
        <position position="108"/>
    </location>
    <ligand>
        <name>(6R)-10-formyltetrahydrofolate</name>
        <dbReference type="ChEBI" id="CHEBI:195366"/>
    </ligand>
</feature>
<dbReference type="Proteomes" id="UP000035553">
    <property type="component" value="Unassembled WGS sequence"/>
</dbReference>
<dbReference type="GO" id="GO:0004644">
    <property type="term" value="F:phosphoribosylglycinamide formyltransferase activity"/>
    <property type="evidence" value="ECO:0007669"/>
    <property type="project" value="UniProtKB-UniRule"/>
</dbReference>
<reference evidence="8 9" key="1">
    <citation type="journal article" date="2011" name="J. Bacteriol.">
        <title>Draft genome sequence of Sporolactobacillus inulinus strain CASD, an efficient D-lactic acid-producing bacterium with high-concentration lactate tolerance capability.</title>
        <authorList>
            <person name="Yu B."/>
            <person name="Su F."/>
            <person name="Wang L."/>
            <person name="Xu K."/>
            <person name="Zhao B."/>
            <person name="Xu P."/>
        </authorList>
    </citation>
    <scope>NUCLEOTIDE SEQUENCE [LARGE SCALE GENOMIC DNA]</scope>
    <source>
        <strain evidence="8 9">CASD</strain>
    </source>
</reference>
<evidence type="ECO:0000256" key="4">
    <source>
        <dbReference type="ARBA" id="ARBA00038440"/>
    </source>
</evidence>
<dbReference type="PANTHER" id="PTHR43369">
    <property type="entry name" value="PHOSPHORIBOSYLGLYCINAMIDE FORMYLTRANSFERASE"/>
    <property type="match status" value="1"/>
</dbReference>
<proteinExistence type="inferred from homology"/>
<feature type="domain" description="Formyl transferase N-terminal" evidence="7">
    <location>
        <begin position="4"/>
        <end position="183"/>
    </location>
</feature>
<dbReference type="InterPro" id="IPR002376">
    <property type="entry name" value="Formyl_transf_N"/>
</dbReference>
<comment type="catalytic activity">
    <reaction evidence="5 6">
        <text>N(1)-(5-phospho-beta-D-ribosyl)glycinamide + (6R)-10-formyltetrahydrofolate = N(2)-formyl-N(1)-(5-phospho-beta-D-ribosyl)glycinamide + (6S)-5,6,7,8-tetrahydrofolate + H(+)</text>
        <dbReference type="Rhea" id="RHEA:15053"/>
        <dbReference type="ChEBI" id="CHEBI:15378"/>
        <dbReference type="ChEBI" id="CHEBI:57453"/>
        <dbReference type="ChEBI" id="CHEBI:143788"/>
        <dbReference type="ChEBI" id="CHEBI:147286"/>
        <dbReference type="ChEBI" id="CHEBI:195366"/>
        <dbReference type="EC" id="2.1.2.2"/>
    </reaction>
</comment>
<feature type="site" description="Raises pKa of active site His" evidence="6">
    <location>
        <position position="146"/>
    </location>
</feature>
<keyword evidence="9" id="KW-1185">Reference proteome</keyword>
<dbReference type="PROSITE" id="PS00373">
    <property type="entry name" value="GART"/>
    <property type="match status" value="1"/>
</dbReference>
<evidence type="ECO:0000256" key="2">
    <source>
        <dbReference type="ARBA" id="ARBA00022679"/>
    </source>
</evidence>
<dbReference type="RefSeq" id="WP_010024440.1">
    <property type="nucleotide sequence ID" value="NZ_AFVQ02000135.1"/>
</dbReference>
<organism evidence="8 9">
    <name type="scientific">Sporolactobacillus inulinus CASD</name>
    <dbReference type="NCBI Taxonomy" id="1069536"/>
    <lineage>
        <taxon>Bacteria</taxon>
        <taxon>Bacillati</taxon>
        <taxon>Bacillota</taxon>
        <taxon>Bacilli</taxon>
        <taxon>Bacillales</taxon>
        <taxon>Sporolactobacillaceae</taxon>
        <taxon>Sporolactobacillus</taxon>
    </lineage>
</organism>
<dbReference type="FunFam" id="3.40.50.170:FF:000007">
    <property type="entry name" value="Phosphoribosylglycinamide formyltransferase"/>
    <property type="match status" value="1"/>
</dbReference>
<evidence type="ECO:0000313" key="8">
    <source>
        <dbReference type="EMBL" id="KLI02047.1"/>
    </source>
</evidence>
<dbReference type="UniPathway" id="UPA00074">
    <property type="reaction ID" value="UER00126"/>
</dbReference>
<dbReference type="InterPro" id="IPR004607">
    <property type="entry name" value="GART"/>
</dbReference>
<comment type="pathway">
    <text evidence="1 6">Purine metabolism; IMP biosynthesis via de novo pathway; N(2)-formyl-N(1)-(5-phospho-D-ribosyl)glycinamide from N(1)-(5-phospho-D-ribosyl)glycinamide (10-formyl THF route): step 1/1.</text>
</comment>